<evidence type="ECO:0000256" key="3">
    <source>
        <dbReference type="PROSITE-ProRule" id="PRU10055"/>
    </source>
</evidence>
<dbReference type="PROSITE" id="PS00572">
    <property type="entry name" value="GLYCOSYL_HYDROL_F1_1"/>
    <property type="match status" value="1"/>
</dbReference>
<evidence type="ECO:0000313" key="7">
    <source>
        <dbReference type="Proteomes" id="UP001597196"/>
    </source>
</evidence>
<dbReference type="RefSeq" id="WP_203628420.1">
    <property type="nucleotide sequence ID" value="NZ_BOLQ01000027.1"/>
</dbReference>
<evidence type="ECO:0000313" key="6">
    <source>
        <dbReference type="EMBL" id="MFD1430855.1"/>
    </source>
</evidence>
<comment type="caution">
    <text evidence="6">The sequence shown here is derived from an EMBL/GenBank/DDBJ whole genome shotgun (WGS) entry which is preliminary data.</text>
</comment>
<accession>A0ABW4CIY7</accession>
<evidence type="ECO:0000256" key="1">
    <source>
        <dbReference type="ARBA" id="ARBA00010838"/>
    </source>
</evidence>
<dbReference type="InterPro" id="IPR001360">
    <property type="entry name" value="Glyco_hydro_1"/>
</dbReference>
<dbReference type="SUPFAM" id="SSF51445">
    <property type="entry name" value="(Trans)glycosidases"/>
    <property type="match status" value="1"/>
</dbReference>
<comment type="similarity">
    <text evidence="1 4">Belongs to the glycosyl hydrolase 1 family.</text>
</comment>
<dbReference type="PRINTS" id="PR00131">
    <property type="entry name" value="GLHYDRLASE1"/>
</dbReference>
<organism evidence="6 7">
    <name type="scientific">Lacticaseibacillus mingshuiensis</name>
    <dbReference type="NCBI Taxonomy" id="2799574"/>
    <lineage>
        <taxon>Bacteria</taxon>
        <taxon>Bacillati</taxon>
        <taxon>Bacillota</taxon>
        <taxon>Bacilli</taxon>
        <taxon>Lactobacillales</taxon>
        <taxon>Lactobacillaceae</taxon>
        <taxon>Lacticaseibacillus</taxon>
    </lineage>
</organism>
<gene>
    <name evidence="6" type="ORF">ACFQ4P_11465</name>
</gene>
<name>A0ABW4CIY7_9LACO</name>
<evidence type="ECO:0000256" key="2">
    <source>
        <dbReference type="ARBA" id="ARBA00023295"/>
    </source>
</evidence>
<dbReference type="GO" id="GO:0016798">
    <property type="term" value="F:hydrolase activity, acting on glycosyl bonds"/>
    <property type="evidence" value="ECO:0007669"/>
    <property type="project" value="UniProtKB-KW"/>
</dbReference>
<dbReference type="Proteomes" id="UP001597196">
    <property type="component" value="Unassembled WGS sequence"/>
</dbReference>
<dbReference type="Gene3D" id="3.20.20.80">
    <property type="entry name" value="Glycosidases"/>
    <property type="match status" value="1"/>
</dbReference>
<protein>
    <submittedName>
        <fullName evidence="6">Glycoside hydrolase family 1 protein</fullName>
        <ecNumber evidence="6">3.2.1.-</ecNumber>
    </submittedName>
</protein>
<dbReference type="Pfam" id="PF00232">
    <property type="entry name" value="Glyco_hydro_1"/>
    <property type="match status" value="1"/>
</dbReference>
<evidence type="ECO:0000256" key="4">
    <source>
        <dbReference type="RuleBase" id="RU003690"/>
    </source>
</evidence>
<proteinExistence type="inferred from homology"/>
<keyword evidence="2 5" id="KW-0326">Glycosidase</keyword>
<dbReference type="InterPro" id="IPR018120">
    <property type="entry name" value="Glyco_hydro_1_AS"/>
</dbReference>
<keyword evidence="5 6" id="KW-0378">Hydrolase</keyword>
<keyword evidence="7" id="KW-1185">Reference proteome</keyword>
<sequence length="491" mass="56052">MYYDKLDDFPPDFLWGAASAAYQIEGAYDEDGKGPSIWDVYAHQPGNTFNGTTGDVAIDHYHHMAEDVALMAKMGLKAYRFSVAWARVIPDGDGAVNEAGLDFYRRLIRELKQNGIEPVLTLYHWDLPQALQDKYGGWESREVIPAFAKYCRTLFTAFKDDVKYWVTFNEQNVFTGLGYRWGNHPPKVQDVRRMFAANHIVNLANAIAIKLFHELVPNGLIGPSFGYGPVYPLTGAPTDVLAAVNADDFNNNWWLDVYCRGEYPYFMEKTLTRMGLMPDVTDADRALLKQAHPDFLGINYYHGGTVQQNRLEKPVAEAAKKDFSATDPYLMQPKEDQAQSPEVPMFNAVANPYLKKTDWGWEIDPVGFRVGLRQVYEKYRLPLFVTENGLGAVDQLANGEVDDQYRIDYLAAHLRTMKEAITDGVEMIGYCAWSFTDLLSWLNGYRKRYGFVYVDRDDDGPKQLRRIPKKSYYWYQQIIAQNGAQITEATK</sequence>
<dbReference type="PANTHER" id="PTHR10353:SF136">
    <property type="entry name" value="ARYL-PHOSPHO-BETA-D-GLUCOSIDASE BGLC"/>
    <property type="match status" value="1"/>
</dbReference>
<dbReference type="EMBL" id="JBHTOC010000019">
    <property type="protein sequence ID" value="MFD1430855.1"/>
    <property type="molecule type" value="Genomic_DNA"/>
</dbReference>
<evidence type="ECO:0000256" key="5">
    <source>
        <dbReference type="RuleBase" id="RU004468"/>
    </source>
</evidence>
<dbReference type="EC" id="3.2.1.-" evidence="6"/>
<reference evidence="7" key="1">
    <citation type="journal article" date="2019" name="Int. J. Syst. Evol. Microbiol.">
        <title>The Global Catalogue of Microorganisms (GCM) 10K type strain sequencing project: providing services to taxonomists for standard genome sequencing and annotation.</title>
        <authorList>
            <consortium name="The Broad Institute Genomics Platform"/>
            <consortium name="The Broad Institute Genome Sequencing Center for Infectious Disease"/>
            <person name="Wu L."/>
            <person name="Ma J."/>
        </authorList>
    </citation>
    <scope>NUCLEOTIDE SEQUENCE [LARGE SCALE GENOMIC DNA]</scope>
    <source>
        <strain evidence="7">CCM 8980</strain>
    </source>
</reference>
<feature type="active site" description="Nucleophile" evidence="3">
    <location>
        <position position="387"/>
    </location>
</feature>
<dbReference type="InterPro" id="IPR033132">
    <property type="entry name" value="GH_1_N_CS"/>
</dbReference>
<dbReference type="InterPro" id="IPR017853">
    <property type="entry name" value="GH"/>
</dbReference>
<dbReference type="PANTHER" id="PTHR10353">
    <property type="entry name" value="GLYCOSYL HYDROLASE"/>
    <property type="match status" value="1"/>
</dbReference>
<dbReference type="PROSITE" id="PS00653">
    <property type="entry name" value="GLYCOSYL_HYDROL_F1_2"/>
    <property type="match status" value="1"/>
</dbReference>